<dbReference type="Pfam" id="PF09924">
    <property type="entry name" value="LPG_synthase_C"/>
    <property type="match status" value="1"/>
</dbReference>
<organism evidence="8 9">
    <name type="scientific">Leucobacter edaphi</name>
    <dbReference type="NCBI Taxonomy" id="2796472"/>
    <lineage>
        <taxon>Bacteria</taxon>
        <taxon>Bacillati</taxon>
        <taxon>Actinomycetota</taxon>
        <taxon>Actinomycetes</taxon>
        <taxon>Micrococcales</taxon>
        <taxon>Microbacteriaceae</taxon>
        <taxon>Leucobacter</taxon>
    </lineage>
</organism>
<dbReference type="Proteomes" id="UP000618733">
    <property type="component" value="Unassembled WGS sequence"/>
</dbReference>
<comment type="caution">
    <text evidence="8">The sequence shown here is derived from an EMBL/GenBank/DDBJ whole genome shotgun (WGS) entry which is preliminary data.</text>
</comment>
<evidence type="ECO:0000259" key="7">
    <source>
        <dbReference type="Pfam" id="PF09924"/>
    </source>
</evidence>
<accession>A0A934QF71</accession>
<dbReference type="GO" id="GO:0005886">
    <property type="term" value="C:plasma membrane"/>
    <property type="evidence" value="ECO:0007669"/>
    <property type="project" value="UniProtKB-SubCell"/>
</dbReference>
<feature type="domain" description="Phosphatidylglycerol lysyltransferase C-terminal" evidence="7">
    <location>
        <begin position="51"/>
        <end position="325"/>
    </location>
</feature>
<dbReference type="InterPro" id="IPR051211">
    <property type="entry name" value="PG_lysyltransferase"/>
</dbReference>
<evidence type="ECO:0000256" key="2">
    <source>
        <dbReference type="ARBA" id="ARBA00022475"/>
    </source>
</evidence>
<dbReference type="GO" id="GO:0055091">
    <property type="term" value="P:phospholipid homeostasis"/>
    <property type="evidence" value="ECO:0007669"/>
    <property type="project" value="TreeGrafter"/>
</dbReference>
<keyword evidence="9" id="KW-1185">Reference proteome</keyword>
<dbReference type="PANTHER" id="PTHR34697:SF2">
    <property type="entry name" value="PHOSPHATIDYLGLYCEROL LYSYLTRANSFERASE"/>
    <property type="match status" value="1"/>
</dbReference>
<feature type="region of interest" description="Disordered" evidence="6">
    <location>
        <begin position="353"/>
        <end position="375"/>
    </location>
</feature>
<dbReference type="PANTHER" id="PTHR34697">
    <property type="entry name" value="PHOSPHATIDYLGLYCEROL LYSYLTRANSFERASE"/>
    <property type="match status" value="1"/>
</dbReference>
<keyword evidence="3" id="KW-0812">Transmembrane</keyword>
<reference evidence="8" key="1">
    <citation type="submission" date="2020-12" db="EMBL/GenBank/DDBJ databases">
        <title>Leucobacter sp. CAS2, isolated from Chromium sludge.</title>
        <authorList>
            <person name="Xu Z."/>
        </authorList>
    </citation>
    <scope>NUCLEOTIDE SEQUENCE</scope>
    <source>
        <strain evidence="8">CSA2</strain>
    </source>
</reference>
<feature type="region of interest" description="Disordered" evidence="6">
    <location>
        <begin position="1"/>
        <end position="34"/>
    </location>
</feature>
<proteinExistence type="predicted"/>
<evidence type="ECO:0000313" key="8">
    <source>
        <dbReference type="EMBL" id="MBK0422182.1"/>
    </source>
</evidence>
<evidence type="ECO:0000256" key="3">
    <source>
        <dbReference type="ARBA" id="ARBA00022692"/>
    </source>
</evidence>
<evidence type="ECO:0000256" key="1">
    <source>
        <dbReference type="ARBA" id="ARBA00004651"/>
    </source>
</evidence>
<evidence type="ECO:0000313" key="9">
    <source>
        <dbReference type="Proteomes" id="UP000618733"/>
    </source>
</evidence>
<evidence type="ECO:0000256" key="4">
    <source>
        <dbReference type="ARBA" id="ARBA00022989"/>
    </source>
</evidence>
<sequence>MSTWEGNQRIAVGRTLPAPELATTTGANPLPTSTNQHRIRDFLHRRQDGPAGAIAYQDHAGVAIALGDPIGPEGDLGEALADFARATERAGLVPCVFSATQAASDARPDGWRSVVVAEDTIVDLPELKFQGKSWGDVRTAINRAAREGIEFKLIRLVEAPWSVLAQVRAISEQWSGDKGLPEMRFTLGTVAEALDPEVWIGIAVDAEGSLHGVTSWLPAYGPADADGSARIVGWTLDLMRRRDGGFGPVMEFLIASSAKQFAEEGYQFVSLSGAPLVRPADASTGPVEQVLEQIGALIEPLYGFKSLHRFKQKFSPRAESLFLLYRDEGDLPRIGIALTRAYLPDATLRDLLSTAGPGGRGERSRGAGANEQAKQ</sequence>
<dbReference type="InterPro" id="IPR024320">
    <property type="entry name" value="LPG_synthase_C"/>
</dbReference>
<gene>
    <name evidence="8" type="ORF">JD292_08850</name>
</gene>
<dbReference type="AlphaFoldDB" id="A0A934QF71"/>
<dbReference type="GO" id="GO:0016755">
    <property type="term" value="F:aminoacyltransferase activity"/>
    <property type="evidence" value="ECO:0007669"/>
    <property type="project" value="TreeGrafter"/>
</dbReference>
<name>A0A934QF71_9MICO</name>
<keyword evidence="4" id="KW-1133">Transmembrane helix</keyword>
<keyword evidence="5" id="KW-0472">Membrane</keyword>
<evidence type="ECO:0000256" key="5">
    <source>
        <dbReference type="ARBA" id="ARBA00023136"/>
    </source>
</evidence>
<dbReference type="EMBL" id="JAEHOI010000007">
    <property type="protein sequence ID" value="MBK0422182.1"/>
    <property type="molecule type" value="Genomic_DNA"/>
</dbReference>
<evidence type="ECO:0000256" key="6">
    <source>
        <dbReference type="SAM" id="MobiDB-lite"/>
    </source>
</evidence>
<protein>
    <submittedName>
        <fullName evidence="8">DUF2156 domain-containing protein</fullName>
    </submittedName>
</protein>
<keyword evidence="2" id="KW-1003">Cell membrane</keyword>
<feature type="compositionally biased region" description="Polar residues" evidence="6">
    <location>
        <begin position="22"/>
        <end position="34"/>
    </location>
</feature>
<comment type="subcellular location">
    <subcellularLocation>
        <location evidence="1">Cell membrane</location>
        <topology evidence="1">Multi-pass membrane protein</topology>
    </subcellularLocation>
</comment>